<keyword evidence="3 5" id="KW-0687">Ribonucleoprotein</keyword>
<evidence type="ECO:0000256" key="2">
    <source>
        <dbReference type="ARBA" id="ARBA00022980"/>
    </source>
</evidence>
<evidence type="ECO:0000256" key="1">
    <source>
        <dbReference type="ARBA" id="ARBA00010618"/>
    </source>
</evidence>
<evidence type="ECO:0000313" key="9">
    <source>
        <dbReference type="Proteomes" id="UP000033867"/>
    </source>
</evidence>
<dbReference type="SUPFAM" id="SSF50104">
    <property type="entry name" value="Translation proteins SH3-like domain"/>
    <property type="match status" value="1"/>
</dbReference>
<dbReference type="Proteomes" id="UP000033867">
    <property type="component" value="Unassembled WGS sequence"/>
</dbReference>
<dbReference type="CDD" id="cd06089">
    <property type="entry name" value="KOW_RPL26"/>
    <property type="match status" value="1"/>
</dbReference>
<dbReference type="Gene3D" id="2.30.30.30">
    <property type="match status" value="1"/>
</dbReference>
<dbReference type="GO" id="GO:0003735">
    <property type="term" value="F:structural constituent of ribosome"/>
    <property type="evidence" value="ECO:0007669"/>
    <property type="project" value="InterPro"/>
</dbReference>
<dbReference type="AlphaFoldDB" id="A0A0G1E976"/>
<evidence type="ECO:0000256" key="5">
    <source>
        <dbReference type="HAMAP-Rule" id="MF_01326"/>
    </source>
</evidence>
<comment type="function">
    <text evidence="5">One of the proteins that surrounds the polypeptide exit tunnel on the outside of the subunit.</text>
</comment>
<feature type="domain" description="Large ribosomal subunit protein uL24 C-terminal" evidence="7">
    <location>
        <begin position="42"/>
        <end position="103"/>
    </location>
</feature>
<dbReference type="GO" id="GO:0006412">
    <property type="term" value="P:translation"/>
    <property type="evidence" value="ECO:0007669"/>
    <property type="project" value="UniProtKB-UniRule"/>
</dbReference>
<comment type="caution">
    <text evidence="8">The sequence shown here is derived from an EMBL/GenBank/DDBJ whole genome shotgun (WGS) entry which is preliminary data.</text>
</comment>
<evidence type="ECO:0000256" key="4">
    <source>
        <dbReference type="ARBA" id="ARBA00035206"/>
    </source>
</evidence>
<keyword evidence="2 5" id="KW-0689">Ribosomal protein</keyword>
<gene>
    <name evidence="5" type="primary">rplX</name>
    <name evidence="8" type="ORF">UV42_C0036G0009</name>
</gene>
<dbReference type="InterPro" id="IPR003256">
    <property type="entry name" value="Ribosomal_uL24"/>
</dbReference>
<proteinExistence type="inferred from homology"/>
<keyword evidence="5" id="KW-0699">rRNA-binding</keyword>
<dbReference type="PANTHER" id="PTHR12903">
    <property type="entry name" value="MITOCHONDRIAL RIBOSOMAL PROTEIN L24"/>
    <property type="match status" value="1"/>
</dbReference>
<protein>
    <recommendedName>
        <fullName evidence="4 5">Large ribosomal subunit protein uL24</fullName>
    </recommendedName>
</protein>
<dbReference type="NCBIfam" id="TIGR01079">
    <property type="entry name" value="rplX_bact"/>
    <property type="match status" value="1"/>
</dbReference>
<name>A0A0G1E976_9BACT</name>
<evidence type="ECO:0000313" key="8">
    <source>
        <dbReference type="EMBL" id="KKS71113.1"/>
    </source>
</evidence>
<dbReference type="InterPro" id="IPR057264">
    <property type="entry name" value="Ribosomal_uL24_C"/>
</dbReference>
<comment type="similarity">
    <text evidence="1 5">Belongs to the universal ribosomal protein uL24 family.</text>
</comment>
<feature type="region of interest" description="Disordered" evidence="6">
    <location>
        <begin position="1"/>
        <end position="21"/>
    </location>
</feature>
<dbReference type="GO" id="GO:0005840">
    <property type="term" value="C:ribosome"/>
    <property type="evidence" value="ECO:0007669"/>
    <property type="project" value="UniProtKB-KW"/>
</dbReference>
<dbReference type="HAMAP" id="MF_01326_B">
    <property type="entry name" value="Ribosomal_uL24_B"/>
    <property type="match status" value="1"/>
</dbReference>
<comment type="subunit">
    <text evidence="5">Part of the 50S ribosomal subunit.</text>
</comment>
<comment type="function">
    <text evidence="5">One of two assembly initiator proteins, it binds directly to the 5'-end of the 23S rRNA, where it nucleates assembly of the 50S subunit.</text>
</comment>
<dbReference type="InterPro" id="IPR041988">
    <property type="entry name" value="Ribosomal_uL24_KOW"/>
</dbReference>
<reference evidence="8 9" key="1">
    <citation type="journal article" date="2015" name="Nature">
        <title>rRNA introns, odd ribosomes, and small enigmatic genomes across a large radiation of phyla.</title>
        <authorList>
            <person name="Brown C.T."/>
            <person name="Hug L.A."/>
            <person name="Thomas B.C."/>
            <person name="Sharon I."/>
            <person name="Castelle C.J."/>
            <person name="Singh A."/>
            <person name="Wilkins M.J."/>
            <person name="Williams K.H."/>
            <person name="Banfield J.F."/>
        </authorList>
    </citation>
    <scope>NUCLEOTIDE SEQUENCE [LARGE SCALE GENOMIC DNA]</scope>
</reference>
<sequence length="106" mass="11952">MKIKTGDNVKILSGKDNGKTGKVTQTLFHEQKQRWFVVVEGLNAMKRHMKPRQRGEKGQVLELSRPIDASNVMVIDPASKKPTRVGYKKEGSTKKRIAKVSGEYLD</sequence>
<dbReference type="InterPro" id="IPR008991">
    <property type="entry name" value="Translation_prot_SH3-like_sf"/>
</dbReference>
<dbReference type="Pfam" id="PF17136">
    <property type="entry name" value="ribosomal_L24"/>
    <property type="match status" value="1"/>
</dbReference>
<organism evidence="8 9">
    <name type="scientific">Candidatus Magasanikbacteria bacterium GW2011_GWE2_42_7</name>
    <dbReference type="NCBI Taxonomy" id="1619052"/>
    <lineage>
        <taxon>Bacteria</taxon>
        <taxon>Candidatus Magasanikiibacteriota</taxon>
    </lineage>
</organism>
<dbReference type="InterPro" id="IPR014722">
    <property type="entry name" value="Rib_uL2_dom2"/>
</dbReference>
<evidence type="ECO:0000256" key="3">
    <source>
        <dbReference type="ARBA" id="ARBA00023274"/>
    </source>
</evidence>
<keyword evidence="5" id="KW-0694">RNA-binding</keyword>
<dbReference type="EMBL" id="LCEK01000036">
    <property type="protein sequence ID" value="KKS71113.1"/>
    <property type="molecule type" value="Genomic_DNA"/>
</dbReference>
<dbReference type="GO" id="GO:0019843">
    <property type="term" value="F:rRNA binding"/>
    <property type="evidence" value="ECO:0007669"/>
    <property type="project" value="UniProtKB-UniRule"/>
</dbReference>
<accession>A0A0G1E976</accession>
<evidence type="ECO:0000259" key="7">
    <source>
        <dbReference type="Pfam" id="PF17136"/>
    </source>
</evidence>
<dbReference type="GO" id="GO:1990904">
    <property type="term" value="C:ribonucleoprotein complex"/>
    <property type="evidence" value="ECO:0007669"/>
    <property type="project" value="UniProtKB-KW"/>
</dbReference>
<evidence type="ECO:0000256" key="6">
    <source>
        <dbReference type="SAM" id="MobiDB-lite"/>
    </source>
</evidence>